<dbReference type="Proteomes" id="UP000005638">
    <property type="component" value="Chromosome"/>
</dbReference>
<feature type="signal peptide" evidence="1">
    <location>
        <begin position="1"/>
        <end position="19"/>
    </location>
</feature>
<evidence type="ECO:0000256" key="1">
    <source>
        <dbReference type="SAM" id="SignalP"/>
    </source>
</evidence>
<dbReference type="KEGG" id="fco:FCOL_08580"/>
<reference evidence="2 3" key="1">
    <citation type="journal article" date="2012" name="J. Bacteriol.">
        <title>Genome Sequence of the Fish Pathogen Flavobacterium columnare ATCC 49512.</title>
        <authorList>
            <person name="Tekedar H.C."/>
            <person name="Karsi A."/>
            <person name="Gillaspy A.F."/>
            <person name="Dyer D.W."/>
            <person name="Benton N.R."/>
            <person name="Zaitshik J."/>
            <person name="Vamenta S."/>
            <person name="Banes M.M."/>
            <person name="Gulsoy N."/>
            <person name="Aboko-Cole M."/>
            <person name="Waldbieser G.C."/>
            <person name="Lawrence M.L."/>
        </authorList>
    </citation>
    <scope>NUCLEOTIDE SEQUENCE [LARGE SCALE GENOMIC DNA]</scope>
    <source>
        <strain evidence="3">ATCC 49512 / CIP 103533 / TG 44/87</strain>
    </source>
</reference>
<dbReference type="PROSITE" id="PS51257">
    <property type="entry name" value="PROKAR_LIPOPROTEIN"/>
    <property type="match status" value="1"/>
</dbReference>
<keyword evidence="3" id="KW-1185">Reference proteome</keyword>
<dbReference type="AlphaFoldDB" id="G8X8T0"/>
<gene>
    <name evidence="2" type="ordered locus">FCOL_08580</name>
</gene>
<feature type="chain" id="PRO_5003518040" evidence="1">
    <location>
        <begin position="20"/>
        <end position="62"/>
    </location>
</feature>
<dbReference type="EMBL" id="CP003222">
    <property type="protein sequence ID" value="AEW86531.1"/>
    <property type="molecule type" value="Genomic_DNA"/>
</dbReference>
<proteinExistence type="predicted"/>
<accession>G8X8T0</accession>
<evidence type="ECO:0000313" key="2">
    <source>
        <dbReference type="EMBL" id="AEW86531.1"/>
    </source>
</evidence>
<protein>
    <submittedName>
        <fullName evidence="2">Uncharacterized protein</fullName>
    </submittedName>
</protein>
<organism evidence="2 3">
    <name type="scientific">Flavobacterium columnare (strain ATCC 49512 / CIP 103533 / TG 44/87)</name>
    <dbReference type="NCBI Taxonomy" id="1041826"/>
    <lineage>
        <taxon>Bacteria</taxon>
        <taxon>Pseudomonadati</taxon>
        <taxon>Bacteroidota</taxon>
        <taxon>Flavobacteriia</taxon>
        <taxon>Flavobacteriales</taxon>
        <taxon>Flavobacteriaceae</taxon>
        <taxon>Flavobacterium</taxon>
    </lineage>
</organism>
<sequence>MKKKSISLLIILFIIFSCKNDTTKTESVSANTQNTNKQGDYKKVLFTTKNNYKEGIIYSTVC</sequence>
<dbReference type="HOGENOM" id="CLU_2897564_0_0_10"/>
<dbReference type="RefSeq" id="WP_014165803.1">
    <property type="nucleotide sequence ID" value="NC_016510.2"/>
</dbReference>
<evidence type="ECO:0000313" key="3">
    <source>
        <dbReference type="Proteomes" id="UP000005638"/>
    </source>
</evidence>
<name>G8X8T0_FLACA</name>
<keyword evidence="1" id="KW-0732">Signal</keyword>